<protein>
    <submittedName>
        <fullName evidence="3">6-phosphogluconolactonase, cycloisomerase 2 family</fullName>
    </submittedName>
</protein>
<sequence>METLYAYVGCYTTPQRNGQGNGINVYRVDRRSGAFSHVQCLEGLENPSFLAVDSAGRHLYSVHGDRSEATAFTIDVRTGRLHLLNRQPTGGFNPIHLAFDRTGRALVVSNYGSDSIAVLPILKNGALGPYPTLTAVTGALGPHRIEQKNIRPHHNPLDREGRHFFLPCKGGDSIISYRVNRKKGVLVEAARVAARPGAGPRHIAFHPRRPLAYVVNELDSTITTYRKDGAKLVPLQLVPSTPPDFTGYSTGAEIAVDRAGRNVYVSNRGHNSIGVFAVDVATGALAPKQWVPTHGTVPRFFTLDPDGRFLYVANQGSHTIFAYRIGVDGKLSLTSVKVKVGSPACIVFNKGGPS</sequence>
<dbReference type="PANTHER" id="PTHR30344:SF1">
    <property type="entry name" value="6-PHOSPHOGLUCONOLACTONASE"/>
    <property type="match status" value="1"/>
</dbReference>
<gene>
    <name evidence="3" type="ORF">SAMN02745126_01468</name>
</gene>
<keyword evidence="2" id="KW-0119">Carbohydrate metabolism</keyword>
<dbReference type="OrthoDB" id="9790815at2"/>
<dbReference type="Pfam" id="PF10282">
    <property type="entry name" value="Lactonase"/>
    <property type="match status" value="1"/>
</dbReference>
<reference evidence="4" key="1">
    <citation type="submission" date="2017-02" db="EMBL/GenBank/DDBJ databases">
        <authorList>
            <person name="Varghese N."/>
            <person name="Submissions S."/>
        </authorList>
    </citation>
    <scope>NUCLEOTIDE SEQUENCE [LARGE SCALE GENOMIC DNA]</scope>
    <source>
        <strain evidence="4">ATCC 27094</strain>
    </source>
</reference>
<evidence type="ECO:0000313" key="4">
    <source>
        <dbReference type="Proteomes" id="UP000190092"/>
    </source>
</evidence>
<dbReference type="AlphaFoldDB" id="A0A1T4LC26"/>
<dbReference type="PANTHER" id="PTHR30344">
    <property type="entry name" value="6-PHOSPHOGLUCONOLACTONASE-RELATED"/>
    <property type="match status" value="1"/>
</dbReference>
<evidence type="ECO:0000256" key="1">
    <source>
        <dbReference type="ARBA" id="ARBA00005564"/>
    </source>
</evidence>
<comment type="similarity">
    <text evidence="1">Belongs to the cycloisomerase 2 family.</text>
</comment>
<dbReference type="RefSeq" id="WP_085933097.1">
    <property type="nucleotide sequence ID" value="NZ_FUWJ01000001.1"/>
</dbReference>
<dbReference type="GO" id="GO:0016853">
    <property type="term" value="F:isomerase activity"/>
    <property type="evidence" value="ECO:0007669"/>
    <property type="project" value="UniProtKB-KW"/>
</dbReference>
<keyword evidence="2" id="KW-0313">Glucose metabolism</keyword>
<name>A0A1T4LC26_9HYPH</name>
<dbReference type="InterPro" id="IPR050282">
    <property type="entry name" value="Cycloisomerase_2"/>
</dbReference>
<dbReference type="InterPro" id="IPR015943">
    <property type="entry name" value="WD40/YVTN_repeat-like_dom_sf"/>
</dbReference>
<organism evidence="3 4">
    <name type="scientific">Enhydrobacter aerosaccus</name>
    <dbReference type="NCBI Taxonomy" id="225324"/>
    <lineage>
        <taxon>Bacteria</taxon>
        <taxon>Pseudomonadati</taxon>
        <taxon>Pseudomonadota</taxon>
        <taxon>Alphaproteobacteria</taxon>
        <taxon>Hyphomicrobiales</taxon>
        <taxon>Enhydrobacter</taxon>
    </lineage>
</organism>
<dbReference type="STRING" id="225324.SAMN02745126_01468"/>
<dbReference type="Proteomes" id="UP000190092">
    <property type="component" value="Unassembled WGS sequence"/>
</dbReference>
<dbReference type="EMBL" id="FUWJ01000001">
    <property type="protein sequence ID" value="SJZ52087.1"/>
    <property type="molecule type" value="Genomic_DNA"/>
</dbReference>
<dbReference type="Gene3D" id="2.130.10.10">
    <property type="entry name" value="YVTN repeat-like/Quinoprotein amine dehydrogenase"/>
    <property type="match status" value="1"/>
</dbReference>
<accession>A0A1T4LC26</accession>
<keyword evidence="4" id="KW-1185">Reference proteome</keyword>
<keyword evidence="3" id="KW-0413">Isomerase</keyword>
<proteinExistence type="inferred from homology"/>
<dbReference type="InterPro" id="IPR011048">
    <property type="entry name" value="Haem_d1_sf"/>
</dbReference>
<dbReference type="GO" id="GO:0017057">
    <property type="term" value="F:6-phosphogluconolactonase activity"/>
    <property type="evidence" value="ECO:0007669"/>
    <property type="project" value="TreeGrafter"/>
</dbReference>
<dbReference type="InterPro" id="IPR019405">
    <property type="entry name" value="Lactonase_7-beta_prop"/>
</dbReference>
<evidence type="ECO:0000256" key="2">
    <source>
        <dbReference type="ARBA" id="ARBA00022526"/>
    </source>
</evidence>
<dbReference type="SUPFAM" id="SSF51004">
    <property type="entry name" value="C-terminal (heme d1) domain of cytochrome cd1-nitrite reductase"/>
    <property type="match status" value="1"/>
</dbReference>
<dbReference type="GO" id="GO:0006006">
    <property type="term" value="P:glucose metabolic process"/>
    <property type="evidence" value="ECO:0007669"/>
    <property type="project" value="UniProtKB-KW"/>
</dbReference>
<evidence type="ECO:0000313" key="3">
    <source>
        <dbReference type="EMBL" id="SJZ52087.1"/>
    </source>
</evidence>